<accession>A0A4V2WE65</accession>
<evidence type="ECO:0000313" key="1">
    <source>
        <dbReference type="EMBL" id="TCW59730.1"/>
    </source>
</evidence>
<proteinExistence type="predicted"/>
<protein>
    <recommendedName>
        <fullName evidence="3">Prophage helix-turn-helix protein</fullName>
    </recommendedName>
</protein>
<sequence length="380" mass="44403">MQEVLNKISNQINFHRMSTRKIGKQINTTHVTISNFLNGKSQMRSNTYGELLKEVFPNDVTTRRMCCERYFSQTDKPINKRLAMDYLAVHGEQELLKQLVDIEKTSHDKDNREWAYVYELIYLRNKGELSGKKLQKRLHQAKKEIKLSTTEMQILFEILSLFATADRRNFKLLNDTAAILLEEVDSISDPYLKLSFEYKIKECMIQGLLMSGEVEKARTTCHEIINREELRRRFPMIVATAYGTLGESYTFESFETATHYINQAIEILEKKLNARMSLRNDMMVNTIEFLKIMWKVGLNNVHPIHIAEKAYLEIQLGDNEKAIRMLERLKEENGELSAFQLYYLALAKNDKNLFAESLNKFEQLGNIFYSQLPKKNLGII</sequence>
<reference evidence="1 2" key="1">
    <citation type="submission" date="2019-03" db="EMBL/GenBank/DDBJ databases">
        <title>Above-ground endophytic microbial communities from plants in different locations in the United States.</title>
        <authorList>
            <person name="Frank C."/>
        </authorList>
    </citation>
    <scope>NUCLEOTIDE SEQUENCE [LARGE SCALE GENOMIC DNA]</scope>
    <source>
        <strain evidence="1 2">LP_2_YM</strain>
    </source>
</reference>
<gene>
    <name evidence="1" type="ORF">EC910_101360</name>
</gene>
<dbReference type="Gene3D" id="1.25.40.10">
    <property type="entry name" value="Tetratricopeptide repeat domain"/>
    <property type="match status" value="1"/>
</dbReference>
<evidence type="ECO:0008006" key="3">
    <source>
        <dbReference type="Google" id="ProtNLM"/>
    </source>
</evidence>
<dbReference type="RefSeq" id="WP_243707024.1">
    <property type="nucleotide sequence ID" value="NZ_SMDF01000001.1"/>
</dbReference>
<dbReference type="Proteomes" id="UP000295285">
    <property type="component" value="Unassembled WGS sequence"/>
</dbReference>
<dbReference type="Pfam" id="PF22871">
    <property type="entry name" value="AimR"/>
    <property type="match status" value="1"/>
</dbReference>
<dbReference type="NCBIfam" id="NF038310">
    <property type="entry name" value="lysogeny_AimR"/>
    <property type="match status" value="1"/>
</dbReference>
<dbReference type="EMBL" id="SMDG01000001">
    <property type="protein sequence ID" value="TCW59730.1"/>
    <property type="molecule type" value="Genomic_DNA"/>
</dbReference>
<evidence type="ECO:0000313" key="2">
    <source>
        <dbReference type="Proteomes" id="UP000295285"/>
    </source>
</evidence>
<comment type="caution">
    <text evidence="1">The sequence shown here is derived from an EMBL/GenBank/DDBJ whole genome shotgun (WGS) entry which is preliminary data.</text>
</comment>
<organism evidence="1 2">
    <name type="scientific">Bacillus thuringiensis</name>
    <dbReference type="NCBI Taxonomy" id="1428"/>
    <lineage>
        <taxon>Bacteria</taxon>
        <taxon>Bacillati</taxon>
        <taxon>Bacillota</taxon>
        <taxon>Bacilli</taxon>
        <taxon>Bacillales</taxon>
        <taxon>Bacillaceae</taxon>
        <taxon>Bacillus</taxon>
        <taxon>Bacillus cereus group</taxon>
    </lineage>
</organism>
<dbReference type="AlphaFoldDB" id="A0A4V2WE65"/>
<dbReference type="InterPro" id="IPR047705">
    <property type="entry name" value="AimR-like"/>
</dbReference>
<name>A0A4V2WE65_BACTU</name>
<dbReference type="InterPro" id="IPR011990">
    <property type="entry name" value="TPR-like_helical_dom_sf"/>
</dbReference>
<dbReference type="SUPFAM" id="SSF48452">
    <property type="entry name" value="TPR-like"/>
    <property type="match status" value="1"/>
</dbReference>